<dbReference type="Proteomes" id="UP001220022">
    <property type="component" value="Unassembled WGS sequence"/>
</dbReference>
<name>A0ABT5YZ97_9ACTN</name>
<dbReference type="RefSeq" id="WP_275814023.1">
    <property type="nucleotide sequence ID" value="NZ_JARHTQ010000008.1"/>
</dbReference>
<comment type="caution">
    <text evidence="1">The sequence shown here is derived from an EMBL/GenBank/DDBJ whole genome shotgun (WGS) entry which is preliminary data.</text>
</comment>
<keyword evidence="2" id="KW-1185">Reference proteome</keyword>
<evidence type="ECO:0000313" key="2">
    <source>
        <dbReference type="Proteomes" id="UP001220022"/>
    </source>
</evidence>
<dbReference type="EMBL" id="JARHTQ010000008">
    <property type="protein sequence ID" value="MDF2256926.1"/>
    <property type="molecule type" value="Genomic_DNA"/>
</dbReference>
<reference evidence="1 2" key="1">
    <citation type="submission" date="2023-03" db="EMBL/GenBank/DDBJ databases">
        <title>Draft genome sequence of type strain Streptomyces ferralitis JCM 14344.</title>
        <authorList>
            <person name="Klaysubun C."/>
            <person name="Duangmal K."/>
        </authorList>
    </citation>
    <scope>NUCLEOTIDE SEQUENCE [LARGE SCALE GENOMIC DNA]</scope>
    <source>
        <strain evidence="1 2">JCM 14344</strain>
    </source>
</reference>
<proteinExistence type="predicted"/>
<protein>
    <submittedName>
        <fullName evidence="1">Uncharacterized protein</fullName>
    </submittedName>
</protein>
<gene>
    <name evidence="1" type="ORF">P2L57_14705</name>
</gene>
<evidence type="ECO:0000313" key="1">
    <source>
        <dbReference type="EMBL" id="MDF2256926.1"/>
    </source>
</evidence>
<accession>A0ABT5YZ97</accession>
<sequence>MTDEIEVQESDEIPRSAVVDRSLIEYIPPGGEVPPCPFPCSICVEKGRQ</sequence>
<organism evidence="1 2">
    <name type="scientific">Streptantibioticus ferralitis</name>
    <dbReference type="NCBI Taxonomy" id="236510"/>
    <lineage>
        <taxon>Bacteria</taxon>
        <taxon>Bacillati</taxon>
        <taxon>Actinomycetota</taxon>
        <taxon>Actinomycetes</taxon>
        <taxon>Kitasatosporales</taxon>
        <taxon>Streptomycetaceae</taxon>
        <taxon>Streptantibioticus</taxon>
    </lineage>
</organism>